<dbReference type="Proteomes" id="UP000823388">
    <property type="component" value="Chromosome 7N"/>
</dbReference>
<name>A0A8T0Q3Y5_PANVG</name>
<sequence>MSPQVVGGAGVQMREKMDEVYFKYKLIDSNQDWNARLFYADNQCPQLSKPSMYAQVHNDDWNAEPSTEECMQVPELLRRIAELKKAGLTAERVAFSFLKA</sequence>
<dbReference type="EMBL" id="CM029050">
    <property type="protein sequence ID" value="KAG2565014.1"/>
    <property type="molecule type" value="Genomic_DNA"/>
</dbReference>
<organism evidence="1 2">
    <name type="scientific">Panicum virgatum</name>
    <name type="common">Blackwell switchgrass</name>
    <dbReference type="NCBI Taxonomy" id="38727"/>
    <lineage>
        <taxon>Eukaryota</taxon>
        <taxon>Viridiplantae</taxon>
        <taxon>Streptophyta</taxon>
        <taxon>Embryophyta</taxon>
        <taxon>Tracheophyta</taxon>
        <taxon>Spermatophyta</taxon>
        <taxon>Magnoliopsida</taxon>
        <taxon>Liliopsida</taxon>
        <taxon>Poales</taxon>
        <taxon>Poaceae</taxon>
        <taxon>PACMAD clade</taxon>
        <taxon>Panicoideae</taxon>
        <taxon>Panicodae</taxon>
        <taxon>Paniceae</taxon>
        <taxon>Panicinae</taxon>
        <taxon>Panicum</taxon>
        <taxon>Panicum sect. Hiantes</taxon>
    </lineage>
</organism>
<keyword evidence="2" id="KW-1185">Reference proteome</keyword>
<comment type="caution">
    <text evidence="1">The sequence shown here is derived from an EMBL/GenBank/DDBJ whole genome shotgun (WGS) entry which is preliminary data.</text>
</comment>
<evidence type="ECO:0000313" key="2">
    <source>
        <dbReference type="Proteomes" id="UP000823388"/>
    </source>
</evidence>
<gene>
    <name evidence="1" type="ORF">PVAP13_7NG006802</name>
</gene>
<dbReference type="AlphaFoldDB" id="A0A8T0Q3Y5"/>
<proteinExistence type="predicted"/>
<accession>A0A8T0Q3Y5</accession>
<dbReference type="PANTHER" id="PTHR33026:SF7">
    <property type="entry name" value="OS03G0100275 PROTEIN"/>
    <property type="match status" value="1"/>
</dbReference>
<protein>
    <submittedName>
        <fullName evidence="1">Uncharacterized protein</fullName>
    </submittedName>
</protein>
<evidence type="ECO:0000313" key="1">
    <source>
        <dbReference type="EMBL" id="KAG2565014.1"/>
    </source>
</evidence>
<reference evidence="1" key="1">
    <citation type="submission" date="2020-05" db="EMBL/GenBank/DDBJ databases">
        <title>WGS assembly of Panicum virgatum.</title>
        <authorList>
            <person name="Lovell J.T."/>
            <person name="Jenkins J."/>
            <person name="Shu S."/>
            <person name="Juenger T.E."/>
            <person name="Schmutz J."/>
        </authorList>
    </citation>
    <scope>NUCLEOTIDE SEQUENCE</scope>
    <source>
        <strain evidence="1">AP13</strain>
    </source>
</reference>
<dbReference type="PANTHER" id="PTHR33026">
    <property type="entry name" value="OS06G0360600 PROTEIN"/>
    <property type="match status" value="1"/>
</dbReference>